<sequence>GKPLRTMGGLVPFVNTNESSNVINYPASTALTWLQAGEDFIDESLEQLFRFGGDTRLAVCGSGTLLGIMRLVKLSSTFNITPTQLAFGISVMKWVTPFGTILLKRHPLFTYRAHRTNDMLILDPDNIKTRPFRDTRFKKDPRINEGGYTDIDGVKEEWLTELTYEYHWANTMMYLTGIGLDGTA</sequence>
<reference evidence="1" key="1">
    <citation type="journal article" date="2015" name="Nature">
        <title>Complex archaea that bridge the gap between prokaryotes and eukaryotes.</title>
        <authorList>
            <person name="Spang A."/>
            <person name="Saw J.H."/>
            <person name="Jorgensen S.L."/>
            <person name="Zaremba-Niedzwiedzka K."/>
            <person name="Martijn J."/>
            <person name="Lind A.E."/>
            <person name="van Eijk R."/>
            <person name="Schleper C."/>
            <person name="Guy L."/>
            <person name="Ettema T.J."/>
        </authorList>
    </citation>
    <scope>NUCLEOTIDE SEQUENCE</scope>
</reference>
<name>A0A0F8Y4D7_9ZZZZ</name>
<comment type="caution">
    <text evidence="1">The sequence shown here is derived from an EMBL/GenBank/DDBJ whole genome shotgun (WGS) entry which is preliminary data.</text>
</comment>
<evidence type="ECO:0000313" key="1">
    <source>
        <dbReference type="EMBL" id="KKK76287.1"/>
    </source>
</evidence>
<accession>A0A0F8Y4D7</accession>
<gene>
    <name evidence="1" type="ORF">LCGC14_2865200</name>
</gene>
<dbReference type="InterPro" id="IPR035198">
    <property type="entry name" value="SU10_MCP"/>
</dbReference>
<dbReference type="AlphaFoldDB" id="A0A0F8Y4D7"/>
<dbReference type="EMBL" id="LAZR01055470">
    <property type="protein sequence ID" value="KKK76287.1"/>
    <property type="molecule type" value="Genomic_DNA"/>
</dbReference>
<dbReference type="Pfam" id="PF17236">
    <property type="entry name" value="SU10_MCP"/>
    <property type="match status" value="1"/>
</dbReference>
<protein>
    <submittedName>
        <fullName evidence="1">Uncharacterized protein</fullName>
    </submittedName>
</protein>
<proteinExistence type="predicted"/>
<feature type="non-terminal residue" evidence="1">
    <location>
        <position position="1"/>
    </location>
</feature>
<organism evidence="1">
    <name type="scientific">marine sediment metagenome</name>
    <dbReference type="NCBI Taxonomy" id="412755"/>
    <lineage>
        <taxon>unclassified sequences</taxon>
        <taxon>metagenomes</taxon>
        <taxon>ecological metagenomes</taxon>
    </lineage>
</organism>